<name>A0A4D6M9F4_VIGUN</name>
<protein>
    <submittedName>
        <fullName evidence="1">Uncharacterized protein</fullName>
    </submittedName>
</protein>
<sequence>MELAEIGPWAGDGVVPQVVEETHLFAGIGECLLISLLSMDMQQGNDSIENKVLEKQQSLIMKTQMNVKKAICMIE</sequence>
<evidence type="ECO:0000313" key="1">
    <source>
        <dbReference type="EMBL" id="QCD97108.1"/>
    </source>
</evidence>
<dbReference type="AlphaFoldDB" id="A0A4D6M9F4"/>
<keyword evidence="2" id="KW-1185">Reference proteome</keyword>
<organism evidence="1 2">
    <name type="scientific">Vigna unguiculata</name>
    <name type="common">Cowpea</name>
    <dbReference type="NCBI Taxonomy" id="3917"/>
    <lineage>
        <taxon>Eukaryota</taxon>
        <taxon>Viridiplantae</taxon>
        <taxon>Streptophyta</taxon>
        <taxon>Embryophyta</taxon>
        <taxon>Tracheophyta</taxon>
        <taxon>Spermatophyta</taxon>
        <taxon>Magnoliopsida</taxon>
        <taxon>eudicotyledons</taxon>
        <taxon>Gunneridae</taxon>
        <taxon>Pentapetalae</taxon>
        <taxon>rosids</taxon>
        <taxon>fabids</taxon>
        <taxon>Fabales</taxon>
        <taxon>Fabaceae</taxon>
        <taxon>Papilionoideae</taxon>
        <taxon>50 kb inversion clade</taxon>
        <taxon>NPAAA clade</taxon>
        <taxon>indigoferoid/millettioid clade</taxon>
        <taxon>Phaseoleae</taxon>
        <taxon>Vigna</taxon>
    </lineage>
</organism>
<accession>A0A4D6M9F4</accession>
<dbReference type="EMBL" id="CP039350">
    <property type="protein sequence ID" value="QCD97108.1"/>
    <property type="molecule type" value="Genomic_DNA"/>
</dbReference>
<gene>
    <name evidence="1" type="ORF">DEO72_LG6g1818</name>
</gene>
<evidence type="ECO:0000313" key="2">
    <source>
        <dbReference type="Proteomes" id="UP000501690"/>
    </source>
</evidence>
<reference evidence="1 2" key="1">
    <citation type="submission" date="2019-04" db="EMBL/GenBank/DDBJ databases">
        <title>An improved genome assembly and genetic linkage map for asparagus bean, Vigna unguiculata ssp. sesquipedialis.</title>
        <authorList>
            <person name="Xia Q."/>
            <person name="Zhang R."/>
            <person name="Dong Y."/>
        </authorList>
    </citation>
    <scope>NUCLEOTIDE SEQUENCE [LARGE SCALE GENOMIC DNA]</scope>
    <source>
        <tissue evidence="1">Leaf</tissue>
    </source>
</reference>
<dbReference type="Proteomes" id="UP000501690">
    <property type="component" value="Linkage Group LG6"/>
</dbReference>
<proteinExistence type="predicted"/>